<feature type="compositionally biased region" description="Basic and acidic residues" evidence="1">
    <location>
        <begin position="367"/>
        <end position="377"/>
    </location>
</feature>
<protein>
    <recommendedName>
        <fullName evidence="5">Lysine-specific metallo-endopeptidase domain-containing protein</fullName>
    </recommendedName>
</protein>
<dbReference type="Gene3D" id="3.40.390.10">
    <property type="entry name" value="Collagenase (Catalytic Domain)"/>
    <property type="match status" value="1"/>
</dbReference>
<evidence type="ECO:0008006" key="5">
    <source>
        <dbReference type="Google" id="ProtNLM"/>
    </source>
</evidence>
<organism evidence="3 4">
    <name type="scientific">Periconia macrospinosa</name>
    <dbReference type="NCBI Taxonomy" id="97972"/>
    <lineage>
        <taxon>Eukaryota</taxon>
        <taxon>Fungi</taxon>
        <taxon>Dikarya</taxon>
        <taxon>Ascomycota</taxon>
        <taxon>Pezizomycotina</taxon>
        <taxon>Dothideomycetes</taxon>
        <taxon>Pleosporomycetidae</taxon>
        <taxon>Pleosporales</taxon>
        <taxon>Massarineae</taxon>
        <taxon>Periconiaceae</taxon>
        <taxon>Periconia</taxon>
    </lineage>
</organism>
<feature type="signal peptide" evidence="2">
    <location>
        <begin position="1"/>
        <end position="23"/>
    </location>
</feature>
<dbReference type="InterPro" id="IPR024079">
    <property type="entry name" value="MetalloPept_cat_dom_sf"/>
</dbReference>
<dbReference type="AlphaFoldDB" id="A0A2V1D5W0"/>
<dbReference type="GO" id="GO:0008237">
    <property type="term" value="F:metallopeptidase activity"/>
    <property type="evidence" value="ECO:0007669"/>
    <property type="project" value="InterPro"/>
</dbReference>
<dbReference type="STRING" id="97972.A0A2V1D5W0"/>
<feature type="region of interest" description="Disordered" evidence="1">
    <location>
        <begin position="334"/>
        <end position="399"/>
    </location>
</feature>
<name>A0A2V1D5W0_9PLEO</name>
<dbReference type="Proteomes" id="UP000244855">
    <property type="component" value="Unassembled WGS sequence"/>
</dbReference>
<evidence type="ECO:0000256" key="2">
    <source>
        <dbReference type="SAM" id="SignalP"/>
    </source>
</evidence>
<sequence length="653" mass="72873">MRIDPFLRLATTAIALLPYVTVAAPMDQTLTDGSVLITNGQHGLEKRAVFLTKFSGCDPGQKDNITDAWRNMVDMAEKIKSKIDFKEQVARDFFGDPKLNEKHQNDITLLIQGVTGWHFGAVFPWTLEISCDDPDRREFIASLKRNGGDEASACPRNTSPADYYKCQSRCFNSILNKDGSVRNWVYRATAYTTNAERGTAPVAYINLCPQFFTLRSIYEAFDKYSQRGVAKYELRNYISRESVLMHELMHVDKHAGPATNNRIWHIADRKMRVWNEEYKRIDTIKAYGPLWTKVLANFGTKQIGWLTATNADNLALYFLAKWVKVRGGYYPDEPRTYGQKPRGSPQLTNPIANVPEGALPPDAAAPGKDEKEPDKNRVPTAVNTPNEWDPITIKDGKVSTGDLNDLAPALGLADPDMQEVESKFAFQDPNLDCADLIQGDAPDNKRCYSRDDDKNEAIDLDASVGFPPPESQQPAPKKGALNIILEQTDWNYGQGVLRREMIWLFYPTAFGTASQCSNKPEPATVATNVPNTVRSVENGYMTRGCPILFNEDLTKKPEGCNGPNYINQVPFPAGIYNVGIDGQNCEYKNDGQNNAGALWCDKTFKSSCTAHDDKEKANLDGVVTCDNLSHPSDSVNKKPDKKVSHRAVVACEW</sequence>
<reference evidence="3 4" key="1">
    <citation type="journal article" date="2018" name="Sci. Rep.">
        <title>Comparative genomics provides insights into the lifestyle and reveals functional heterogeneity of dark septate endophytic fungi.</title>
        <authorList>
            <person name="Knapp D.G."/>
            <person name="Nemeth J.B."/>
            <person name="Barry K."/>
            <person name="Hainaut M."/>
            <person name="Henrissat B."/>
            <person name="Johnson J."/>
            <person name="Kuo A."/>
            <person name="Lim J.H.P."/>
            <person name="Lipzen A."/>
            <person name="Nolan M."/>
            <person name="Ohm R.A."/>
            <person name="Tamas L."/>
            <person name="Grigoriev I.V."/>
            <person name="Spatafora J.W."/>
            <person name="Nagy L.G."/>
            <person name="Kovacs G.M."/>
        </authorList>
    </citation>
    <scope>NUCLEOTIDE SEQUENCE [LARGE SCALE GENOMIC DNA]</scope>
    <source>
        <strain evidence="3 4">DSE2036</strain>
    </source>
</reference>
<evidence type="ECO:0000256" key="1">
    <source>
        <dbReference type="SAM" id="MobiDB-lite"/>
    </source>
</evidence>
<dbReference type="OrthoDB" id="3779999at2759"/>
<keyword evidence="4" id="KW-1185">Reference proteome</keyword>
<proteinExistence type="predicted"/>
<gene>
    <name evidence="3" type="ORF">DM02DRAFT_733103</name>
</gene>
<dbReference type="EMBL" id="KZ805588">
    <property type="protein sequence ID" value="PVH93470.1"/>
    <property type="molecule type" value="Genomic_DNA"/>
</dbReference>
<evidence type="ECO:0000313" key="4">
    <source>
        <dbReference type="Proteomes" id="UP000244855"/>
    </source>
</evidence>
<evidence type="ECO:0000313" key="3">
    <source>
        <dbReference type="EMBL" id="PVH93470.1"/>
    </source>
</evidence>
<accession>A0A2V1D5W0</accession>
<feature type="chain" id="PRO_5015916804" description="Lysine-specific metallo-endopeptidase domain-containing protein" evidence="2">
    <location>
        <begin position="24"/>
        <end position="653"/>
    </location>
</feature>
<keyword evidence="2" id="KW-0732">Signal</keyword>